<name>A0A7J8R2B9_GOSDV</name>
<accession>A0A7J8R2B9</accession>
<protein>
    <submittedName>
        <fullName evidence="1">Uncharacterized protein</fullName>
    </submittedName>
</protein>
<keyword evidence="2" id="KW-1185">Reference proteome</keyword>
<dbReference type="Proteomes" id="UP000593561">
    <property type="component" value="Unassembled WGS sequence"/>
</dbReference>
<organism evidence="1 2">
    <name type="scientific">Gossypium davidsonii</name>
    <name type="common">Davidson's cotton</name>
    <name type="synonym">Gossypium klotzschianum subsp. davidsonii</name>
    <dbReference type="NCBI Taxonomy" id="34287"/>
    <lineage>
        <taxon>Eukaryota</taxon>
        <taxon>Viridiplantae</taxon>
        <taxon>Streptophyta</taxon>
        <taxon>Embryophyta</taxon>
        <taxon>Tracheophyta</taxon>
        <taxon>Spermatophyta</taxon>
        <taxon>Magnoliopsida</taxon>
        <taxon>eudicotyledons</taxon>
        <taxon>Gunneridae</taxon>
        <taxon>Pentapetalae</taxon>
        <taxon>rosids</taxon>
        <taxon>malvids</taxon>
        <taxon>Malvales</taxon>
        <taxon>Malvaceae</taxon>
        <taxon>Malvoideae</taxon>
        <taxon>Gossypium</taxon>
    </lineage>
</organism>
<comment type="caution">
    <text evidence="1">The sequence shown here is derived from an EMBL/GenBank/DDBJ whole genome shotgun (WGS) entry which is preliminary data.</text>
</comment>
<proteinExistence type="predicted"/>
<evidence type="ECO:0000313" key="1">
    <source>
        <dbReference type="EMBL" id="MBA0607690.1"/>
    </source>
</evidence>
<sequence length="60" mass="7023">MLRPRLACWERYKELHSQCLNPSFLISMAQRWNQNRPIGLCCPSDELQTCNTRGRSNGNQ</sequence>
<evidence type="ECO:0000313" key="2">
    <source>
        <dbReference type="Proteomes" id="UP000593561"/>
    </source>
</evidence>
<dbReference type="EMBL" id="JABFAC010000002">
    <property type="protein sequence ID" value="MBA0607690.1"/>
    <property type="molecule type" value="Genomic_DNA"/>
</dbReference>
<gene>
    <name evidence="1" type="ORF">Godav_019958</name>
</gene>
<reference evidence="1 2" key="1">
    <citation type="journal article" date="2019" name="Genome Biol. Evol.">
        <title>Insights into the evolution of the New World diploid cottons (Gossypium, subgenus Houzingenia) based on genome sequencing.</title>
        <authorList>
            <person name="Grover C.E."/>
            <person name="Arick M.A. 2nd"/>
            <person name="Thrash A."/>
            <person name="Conover J.L."/>
            <person name="Sanders W.S."/>
            <person name="Peterson D.G."/>
            <person name="Frelichowski J.E."/>
            <person name="Scheffler J.A."/>
            <person name="Scheffler B.E."/>
            <person name="Wendel J.F."/>
        </authorList>
    </citation>
    <scope>NUCLEOTIDE SEQUENCE [LARGE SCALE GENOMIC DNA]</scope>
    <source>
        <strain evidence="1">27</strain>
        <tissue evidence="1">Leaf</tissue>
    </source>
</reference>
<dbReference type="AlphaFoldDB" id="A0A7J8R2B9"/>